<reference evidence="3 4" key="1">
    <citation type="submission" date="2019-11" db="EMBL/GenBank/DDBJ databases">
        <title>Gordonia sp. nov., a novel actinobacterium isolated from mangrove soil in Hainan.</title>
        <authorList>
            <person name="Huang X."/>
            <person name="Xie Y."/>
            <person name="Chu X."/>
            <person name="Xiao K."/>
        </authorList>
    </citation>
    <scope>NUCLEOTIDE SEQUENCE [LARGE SCALE GENOMIC DNA]</scope>
    <source>
        <strain evidence="3 4">HNM0687</strain>
    </source>
</reference>
<dbReference type="PANTHER" id="PTHR43767">
    <property type="entry name" value="LONG-CHAIN-FATTY-ACID--COA LIGASE"/>
    <property type="match status" value="1"/>
</dbReference>
<feature type="domain" description="AMP-binding enzyme C-terminal" evidence="2">
    <location>
        <begin position="434"/>
        <end position="511"/>
    </location>
</feature>
<dbReference type="Gene3D" id="3.30.300.30">
    <property type="match status" value="1"/>
</dbReference>
<dbReference type="InterPro" id="IPR045851">
    <property type="entry name" value="AMP-bd_C_sf"/>
</dbReference>
<organism evidence="3 4">
    <name type="scientific">Gordonia mangrovi</name>
    <dbReference type="NCBI Taxonomy" id="2665643"/>
    <lineage>
        <taxon>Bacteria</taxon>
        <taxon>Bacillati</taxon>
        <taxon>Actinomycetota</taxon>
        <taxon>Actinomycetes</taxon>
        <taxon>Mycobacteriales</taxon>
        <taxon>Gordoniaceae</taxon>
        <taxon>Gordonia</taxon>
    </lineage>
</organism>
<name>A0A6L7GU88_9ACTN</name>
<dbReference type="PANTHER" id="PTHR43767:SF1">
    <property type="entry name" value="NONRIBOSOMAL PEPTIDE SYNTHASE PES1 (EUROFUNG)-RELATED"/>
    <property type="match status" value="1"/>
</dbReference>
<keyword evidence="4" id="KW-1185">Reference proteome</keyword>
<dbReference type="RefSeq" id="WP_160903659.1">
    <property type="nucleotide sequence ID" value="NZ_CP102850.1"/>
</dbReference>
<evidence type="ECO:0000259" key="1">
    <source>
        <dbReference type="Pfam" id="PF00501"/>
    </source>
</evidence>
<sequence>MTTDPLNNLAHRIPVDVLRLQAEERSEQVFLRDADTSLTYGEVDALADRFAKGFSDLGVGVGSRVALFMDNSADLAVTAFGVNRAGGVWSPFSTEYRGDWLAELFRASKAEVLVVEAHHLAEVAKLNDLPFKHVIVRGSGGSELEGVVSHDFADLAKNERWEGSITHDPLDTSAVLWTSGTTGRSKGVMQPHAVWMLWAQRHNDVFRKVQGPGEVFYYPMPMYNSGGWVMNIFPALVSGGTACIDSRFSVSDYWDRIRHFGAEHTMTLGTMHIYLMNQPPKPDDADNPLRSLVMAPIVPQIMKPFMERFGVERIAAGFGTSEVMGATLYTSDMPLKSGSSGYTVDDDLVETRLLDHNDAEVGVGEVGEFCVRPRVPGSLFSGYLDEPEKTIEAFRNLWFHTGDLGRRDEDGELFFVDRKKDALRHKGRNTSTFEVEHIALRHPDVANAAAVGVKLADLEHEEELMLVLQPNEGAVIDPLEFCKFIDENAPYFFVPRYVKIVQDFPMTPTGKIQKYVLRDFGVTSDTWDRTKEAPDWAERRPAKAAAMS</sequence>
<dbReference type="InterPro" id="IPR050237">
    <property type="entry name" value="ATP-dep_AMP-bd_enzyme"/>
</dbReference>
<protein>
    <submittedName>
        <fullName evidence="3">AMP-binding protein</fullName>
    </submittedName>
</protein>
<accession>A0A6L7GU88</accession>
<dbReference type="Proteomes" id="UP000475545">
    <property type="component" value="Unassembled WGS sequence"/>
</dbReference>
<dbReference type="PROSITE" id="PS00455">
    <property type="entry name" value="AMP_BINDING"/>
    <property type="match status" value="1"/>
</dbReference>
<dbReference type="SUPFAM" id="SSF56801">
    <property type="entry name" value="Acetyl-CoA synthetase-like"/>
    <property type="match status" value="1"/>
</dbReference>
<dbReference type="AlphaFoldDB" id="A0A6L7GU88"/>
<dbReference type="Pfam" id="PF00501">
    <property type="entry name" value="AMP-binding"/>
    <property type="match status" value="1"/>
</dbReference>
<dbReference type="GO" id="GO:0016878">
    <property type="term" value="F:acid-thiol ligase activity"/>
    <property type="evidence" value="ECO:0007669"/>
    <property type="project" value="UniProtKB-ARBA"/>
</dbReference>
<dbReference type="InterPro" id="IPR000873">
    <property type="entry name" value="AMP-dep_synth/lig_dom"/>
</dbReference>
<dbReference type="Pfam" id="PF13193">
    <property type="entry name" value="AMP-binding_C"/>
    <property type="match status" value="1"/>
</dbReference>
<comment type="caution">
    <text evidence="3">The sequence shown here is derived from an EMBL/GenBank/DDBJ whole genome shotgun (WGS) entry which is preliminary data.</text>
</comment>
<feature type="domain" description="AMP-dependent synthetase/ligase" evidence="1">
    <location>
        <begin position="20"/>
        <end position="384"/>
    </location>
</feature>
<dbReference type="EMBL" id="WMBR01000005">
    <property type="protein sequence ID" value="MXP23506.1"/>
    <property type="molecule type" value="Genomic_DNA"/>
</dbReference>
<gene>
    <name evidence="3" type="ORF">GIY30_19380</name>
</gene>
<dbReference type="InterPro" id="IPR020845">
    <property type="entry name" value="AMP-binding_CS"/>
</dbReference>
<dbReference type="InterPro" id="IPR042099">
    <property type="entry name" value="ANL_N_sf"/>
</dbReference>
<evidence type="ECO:0000313" key="3">
    <source>
        <dbReference type="EMBL" id="MXP23506.1"/>
    </source>
</evidence>
<evidence type="ECO:0000313" key="4">
    <source>
        <dbReference type="Proteomes" id="UP000475545"/>
    </source>
</evidence>
<proteinExistence type="predicted"/>
<evidence type="ECO:0000259" key="2">
    <source>
        <dbReference type="Pfam" id="PF13193"/>
    </source>
</evidence>
<dbReference type="Gene3D" id="3.40.50.12780">
    <property type="entry name" value="N-terminal domain of ligase-like"/>
    <property type="match status" value="1"/>
</dbReference>
<dbReference type="InterPro" id="IPR025110">
    <property type="entry name" value="AMP-bd_C"/>
</dbReference>